<dbReference type="SUPFAM" id="SSF55729">
    <property type="entry name" value="Acyl-CoA N-acyltransferases (Nat)"/>
    <property type="match status" value="1"/>
</dbReference>
<dbReference type="PANTHER" id="PTHR43142:SF1">
    <property type="entry name" value="CARBOXYLIC ESTER HYDROLASE"/>
    <property type="match status" value="1"/>
</dbReference>
<gene>
    <name evidence="6" type="ORF">PPYR_08785</name>
</gene>
<keyword evidence="4" id="KW-0325">Glycoprotein</keyword>
<evidence type="ECO:0000313" key="6">
    <source>
        <dbReference type="EMBL" id="KAB0797792.1"/>
    </source>
</evidence>
<dbReference type="Pfam" id="PF00135">
    <property type="entry name" value="COesterase"/>
    <property type="match status" value="1"/>
</dbReference>
<dbReference type="GO" id="GO:0052689">
    <property type="term" value="F:carboxylic ester hydrolase activity"/>
    <property type="evidence" value="ECO:0007669"/>
    <property type="project" value="UniProtKB-KW"/>
</dbReference>
<dbReference type="Proteomes" id="UP000327044">
    <property type="component" value="Unassembled WGS sequence"/>
</dbReference>
<feature type="domain" description="Carboxylesterase type B" evidence="5">
    <location>
        <begin position="202"/>
        <end position="680"/>
    </location>
</feature>
<comment type="caution">
    <text evidence="6">The sequence shown here is derived from an EMBL/GenBank/DDBJ whole genome shotgun (WGS) entry which is preliminary data.</text>
</comment>
<dbReference type="InterPro" id="IPR019819">
    <property type="entry name" value="Carboxylesterase_B_CS"/>
</dbReference>
<dbReference type="Gene3D" id="3.40.50.1820">
    <property type="entry name" value="alpha/beta hydrolase"/>
    <property type="match status" value="1"/>
</dbReference>
<dbReference type="Gene3D" id="3.40.630.30">
    <property type="match status" value="1"/>
</dbReference>
<evidence type="ECO:0000256" key="2">
    <source>
        <dbReference type="ARBA" id="ARBA00022487"/>
    </source>
</evidence>
<evidence type="ECO:0000256" key="4">
    <source>
        <dbReference type="ARBA" id="ARBA00023180"/>
    </source>
</evidence>
<evidence type="ECO:0000256" key="1">
    <source>
        <dbReference type="ARBA" id="ARBA00005964"/>
    </source>
</evidence>
<evidence type="ECO:0000313" key="7">
    <source>
        <dbReference type="Proteomes" id="UP000327044"/>
    </source>
</evidence>
<dbReference type="InterPro" id="IPR016181">
    <property type="entry name" value="Acyl_CoA_acyltransferase"/>
</dbReference>
<dbReference type="AlphaFoldDB" id="A0A5N4AKA7"/>
<evidence type="ECO:0000256" key="3">
    <source>
        <dbReference type="ARBA" id="ARBA00022801"/>
    </source>
</evidence>
<dbReference type="EMBL" id="VVIM01000006">
    <property type="protein sequence ID" value="KAB0797792.1"/>
    <property type="molecule type" value="Genomic_DNA"/>
</dbReference>
<keyword evidence="2" id="KW-0719">Serine esterase</keyword>
<comment type="similarity">
    <text evidence="1">Belongs to the type-B carboxylesterase/lipase family.</text>
</comment>
<dbReference type="InterPro" id="IPR029058">
    <property type="entry name" value="AB_hydrolase_fold"/>
</dbReference>
<dbReference type="PROSITE" id="PS00941">
    <property type="entry name" value="CARBOXYLESTERASE_B_2"/>
    <property type="match status" value="1"/>
</dbReference>
<keyword evidence="7" id="KW-1185">Reference proteome</keyword>
<dbReference type="PANTHER" id="PTHR43142">
    <property type="entry name" value="CARBOXYLIC ESTER HYDROLASE"/>
    <property type="match status" value="1"/>
</dbReference>
<proteinExistence type="inferred from homology"/>
<reference evidence="6 7" key="1">
    <citation type="journal article" date="2018" name="Elife">
        <title>Firefly genomes illuminate parallel origins of bioluminescence in beetles.</title>
        <authorList>
            <person name="Fallon T.R."/>
            <person name="Lower S.E."/>
            <person name="Chang C.H."/>
            <person name="Bessho-Uehara M."/>
            <person name="Martin G.J."/>
            <person name="Bewick A.J."/>
            <person name="Behringer M."/>
            <person name="Debat H.J."/>
            <person name="Wong I."/>
            <person name="Day J.C."/>
            <person name="Suvorov A."/>
            <person name="Silva C.J."/>
            <person name="Stanger-Hall K.F."/>
            <person name="Hall D.W."/>
            <person name="Schmitz R.J."/>
            <person name="Nelson D.R."/>
            <person name="Lewis S.M."/>
            <person name="Shigenobu S."/>
            <person name="Bybee S.M."/>
            <person name="Larracuente A.M."/>
            <person name="Oba Y."/>
            <person name="Weng J.K."/>
        </authorList>
    </citation>
    <scope>NUCLEOTIDE SEQUENCE [LARGE SCALE GENOMIC DNA]</scope>
    <source>
        <strain evidence="6">1611_PpyrPB1</strain>
        <tissue evidence="6">Whole body</tissue>
    </source>
</reference>
<sequence>MTSDNTIYFPTVWGRTGAFTVEDLKPDRFHEIVELLKSHYFPHNHICQSLGFLKDEESARSFTEHLLLTVGNNSSIIVVDENSTTEEGRRKIVGVLVLRTIDKFDYARVMRRIRLVSGDAMKEYVRLRQHMHGKVDFFAKYKCDRIVRYYDLCLLPEYRHRGLANHLVRCGIDVAKAKGAAAVVGLFEDDGIQTLAKKLGMKPPISADPWEGVRDATTLPPSCPQKDRYQKGVKVVGDEDCLFVNIYTPQLHKDESDLYPVMVFIHGGGFYFGTGTMYGPDYLLEKDIILVTFNYRIGALGFLSTGDDVVPGNNGFKDQSLAIKWVSENIAAFGGDPKKITLFGEAAGGASAHFHYFSPLSHGLFSSAISQSGTAFNIWSLADRSLVATKASKLATALGCSSADNKVMVECMRLIEPSEIIEKDKIFMEWDIEPFIPFKPVVEVEHEGAFLARHPLEIVQNGGYAQLPWVTGVNGNEGVIKVAALNKNPDRIVELDQEFNRIMGIIFEKGASFENAAKRIRKFYFGEQSINNSTLFNLVDMFSDYLFFVGVETAVDLHLKHSNQPVYYYFFNHQSPNSFSRVVGVSNEPYGASHADELPLLFPLEFLFENRKQTELDRRMSKLMTELWTNFARLGNPTPAPTPEISTLWEPVKSEDLEYLYIGGGLHTAKKLLPERIRFWKDELMTANHLKDEL</sequence>
<protein>
    <recommendedName>
        <fullName evidence="5">Carboxylesterase type B domain-containing protein</fullName>
    </recommendedName>
</protein>
<keyword evidence="3" id="KW-0378">Hydrolase</keyword>
<dbReference type="InParanoid" id="A0A5N4AKA7"/>
<name>A0A5N4AKA7_PHOPY</name>
<dbReference type="InterPro" id="IPR002018">
    <property type="entry name" value="CarbesteraseB"/>
</dbReference>
<organism evidence="6 7">
    <name type="scientific">Photinus pyralis</name>
    <name type="common">Common eastern firefly</name>
    <name type="synonym">Lampyris pyralis</name>
    <dbReference type="NCBI Taxonomy" id="7054"/>
    <lineage>
        <taxon>Eukaryota</taxon>
        <taxon>Metazoa</taxon>
        <taxon>Ecdysozoa</taxon>
        <taxon>Arthropoda</taxon>
        <taxon>Hexapoda</taxon>
        <taxon>Insecta</taxon>
        <taxon>Pterygota</taxon>
        <taxon>Neoptera</taxon>
        <taxon>Endopterygota</taxon>
        <taxon>Coleoptera</taxon>
        <taxon>Polyphaga</taxon>
        <taxon>Elateriformia</taxon>
        <taxon>Elateroidea</taxon>
        <taxon>Lampyridae</taxon>
        <taxon>Lampyrinae</taxon>
        <taxon>Photinus</taxon>
    </lineage>
</organism>
<dbReference type="SUPFAM" id="SSF53474">
    <property type="entry name" value="alpha/beta-Hydrolases"/>
    <property type="match status" value="1"/>
</dbReference>
<evidence type="ECO:0000259" key="5">
    <source>
        <dbReference type="Pfam" id="PF00135"/>
    </source>
</evidence>
<accession>A0A5N4AKA7</accession>